<evidence type="ECO:0000256" key="1">
    <source>
        <dbReference type="SAM" id="MobiDB-lite"/>
    </source>
</evidence>
<proteinExistence type="predicted"/>
<reference evidence="3" key="1">
    <citation type="submission" date="2015-10" db="EMBL/GenBank/DDBJ databases">
        <title>Metagenome-Assembled Genomes uncover a global brackish microbiome.</title>
        <authorList>
            <person name="Hugerth L.W."/>
            <person name="Larsson J."/>
            <person name="Alneberg J."/>
            <person name="Lindh M.V."/>
            <person name="Legrand C."/>
            <person name="Pinhassi J."/>
            <person name="Andersson A."/>
        </authorList>
    </citation>
    <scope>NUCLEOTIDE SEQUENCE [LARGE SCALE GENOMIC DNA]</scope>
</reference>
<feature type="region of interest" description="Disordered" evidence="1">
    <location>
        <begin position="31"/>
        <end position="69"/>
    </location>
</feature>
<accession>A0A0R2PQM8</accession>
<organism evidence="2 3">
    <name type="scientific">SAR86 cluster bacterium BACL1 MAG-120920-bin57</name>
    <dbReference type="NCBI Taxonomy" id="1655571"/>
    <lineage>
        <taxon>Bacteria</taxon>
        <taxon>Pseudomonadati</taxon>
        <taxon>Pseudomonadota</taxon>
        <taxon>Gammaproteobacteria</taxon>
        <taxon>SAR86 cluster</taxon>
    </lineage>
</organism>
<gene>
    <name evidence="2" type="ORF">ABR63_02400</name>
</gene>
<sequence>MNTIFFSLLAIFSLFVFMNLGKIKASKKQTDRDNRINRFGSRRGPGNQRKTNSTIVEGEAEVINDKDEK</sequence>
<dbReference type="Proteomes" id="UP000050874">
    <property type="component" value="Unassembled WGS sequence"/>
</dbReference>
<name>A0A0R2PQM8_9GAMM</name>
<comment type="caution">
    <text evidence="2">The sequence shown here is derived from an EMBL/GenBank/DDBJ whole genome shotgun (WGS) entry which is preliminary data.</text>
</comment>
<dbReference type="AlphaFoldDB" id="A0A0R2PQM8"/>
<dbReference type="EMBL" id="LIAV01000120">
    <property type="protein sequence ID" value="KRO40407.1"/>
    <property type="molecule type" value="Genomic_DNA"/>
</dbReference>
<protein>
    <submittedName>
        <fullName evidence="2">Uncharacterized protein</fullName>
    </submittedName>
</protein>
<evidence type="ECO:0000313" key="2">
    <source>
        <dbReference type="EMBL" id="KRO40407.1"/>
    </source>
</evidence>
<evidence type="ECO:0000313" key="3">
    <source>
        <dbReference type="Proteomes" id="UP000050874"/>
    </source>
</evidence>